<evidence type="ECO:0000313" key="2">
    <source>
        <dbReference type="Proteomes" id="UP000789405"/>
    </source>
</evidence>
<sequence>MSVLNETVESIKKFEGRPGETENFLQIAVGYGAPTHLFIASQPFLISIGNTMSWSKWTQTETL</sequence>
<protein>
    <submittedName>
        <fullName evidence="1">14801_t:CDS:1</fullName>
    </submittedName>
</protein>
<name>A0A9N8YRZ4_9GLOM</name>
<dbReference type="Proteomes" id="UP000789405">
    <property type="component" value="Unassembled WGS sequence"/>
</dbReference>
<proteinExistence type="predicted"/>
<gene>
    <name evidence="1" type="ORF">DERYTH_LOCUS87</name>
</gene>
<comment type="caution">
    <text evidence="1">The sequence shown here is derived from an EMBL/GenBank/DDBJ whole genome shotgun (WGS) entry which is preliminary data.</text>
</comment>
<accession>A0A9N8YRZ4</accession>
<dbReference type="EMBL" id="CAJVPY010000017">
    <property type="protein sequence ID" value="CAG8444305.1"/>
    <property type="molecule type" value="Genomic_DNA"/>
</dbReference>
<evidence type="ECO:0000313" key="1">
    <source>
        <dbReference type="EMBL" id="CAG8444305.1"/>
    </source>
</evidence>
<reference evidence="1" key="1">
    <citation type="submission" date="2021-06" db="EMBL/GenBank/DDBJ databases">
        <authorList>
            <person name="Kallberg Y."/>
            <person name="Tangrot J."/>
            <person name="Rosling A."/>
        </authorList>
    </citation>
    <scope>NUCLEOTIDE SEQUENCE</scope>
    <source>
        <strain evidence="1">MA453B</strain>
    </source>
</reference>
<organism evidence="1 2">
    <name type="scientific">Dentiscutata erythropus</name>
    <dbReference type="NCBI Taxonomy" id="1348616"/>
    <lineage>
        <taxon>Eukaryota</taxon>
        <taxon>Fungi</taxon>
        <taxon>Fungi incertae sedis</taxon>
        <taxon>Mucoromycota</taxon>
        <taxon>Glomeromycotina</taxon>
        <taxon>Glomeromycetes</taxon>
        <taxon>Diversisporales</taxon>
        <taxon>Gigasporaceae</taxon>
        <taxon>Dentiscutata</taxon>
    </lineage>
</organism>
<keyword evidence="2" id="KW-1185">Reference proteome</keyword>
<dbReference type="AlphaFoldDB" id="A0A9N8YRZ4"/>